<evidence type="ECO:0000313" key="1">
    <source>
        <dbReference type="EMBL" id="KAK7353386.1"/>
    </source>
</evidence>
<evidence type="ECO:0000313" key="2">
    <source>
        <dbReference type="Proteomes" id="UP001374584"/>
    </source>
</evidence>
<name>A0AAN9MF33_PHACN</name>
<comment type="caution">
    <text evidence="1">The sequence shown here is derived from an EMBL/GenBank/DDBJ whole genome shotgun (WGS) entry which is preliminary data.</text>
</comment>
<proteinExistence type="predicted"/>
<gene>
    <name evidence="1" type="ORF">VNO80_18833</name>
</gene>
<dbReference type="Proteomes" id="UP001374584">
    <property type="component" value="Unassembled WGS sequence"/>
</dbReference>
<accession>A0AAN9MF33</accession>
<reference evidence="1 2" key="1">
    <citation type="submission" date="2024-01" db="EMBL/GenBank/DDBJ databases">
        <title>The genomes of 5 underutilized Papilionoideae crops provide insights into root nodulation and disease resistanc.</title>
        <authorList>
            <person name="Jiang F."/>
        </authorList>
    </citation>
    <scope>NUCLEOTIDE SEQUENCE [LARGE SCALE GENOMIC DNA]</scope>
    <source>
        <strain evidence="1">JINMINGXINNONG_FW02</strain>
        <tissue evidence="1">Leaves</tissue>
    </source>
</reference>
<dbReference type="EMBL" id="JAYMYR010000007">
    <property type="protein sequence ID" value="KAK7353386.1"/>
    <property type="molecule type" value="Genomic_DNA"/>
</dbReference>
<sequence>MGTDRDSEARQRDAIQIVTSATRFTIAHSCSFLSSFPELNSTFSLELHAAAAAAAADPYSSHLPLRCLYSAVAILQASLVLMHSTLSLFIFFSEKNHIQSDVTILFVSENSTHLQ</sequence>
<protein>
    <submittedName>
        <fullName evidence="1">Uncharacterized protein</fullName>
    </submittedName>
</protein>
<keyword evidence="2" id="KW-1185">Reference proteome</keyword>
<dbReference type="AlphaFoldDB" id="A0AAN9MF33"/>
<organism evidence="1 2">
    <name type="scientific">Phaseolus coccineus</name>
    <name type="common">Scarlet runner bean</name>
    <name type="synonym">Phaseolus multiflorus</name>
    <dbReference type="NCBI Taxonomy" id="3886"/>
    <lineage>
        <taxon>Eukaryota</taxon>
        <taxon>Viridiplantae</taxon>
        <taxon>Streptophyta</taxon>
        <taxon>Embryophyta</taxon>
        <taxon>Tracheophyta</taxon>
        <taxon>Spermatophyta</taxon>
        <taxon>Magnoliopsida</taxon>
        <taxon>eudicotyledons</taxon>
        <taxon>Gunneridae</taxon>
        <taxon>Pentapetalae</taxon>
        <taxon>rosids</taxon>
        <taxon>fabids</taxon>
        <taxon>Fabales</taxon>
        <taxon>Fabaceae</taxon>
        <taxon>Papilionoideae</taxon>
        <taxon>50 kb inversion clade</taxon>
        <taxon>NPAAA clade</taxon>
        <taxon>indigoferoid/millettioid clade</taxon>
        <taxon>Phaseoleae</taxon>
        <taxon>Phaseolus</taxon>
    </lineage>
</organism>